<dbReference type="Gramene" id="GBG70327">
    <property type="protein sequence ID" value="GBG70327"/>
    <property type="gene ID" value="CBR_g6455"/>
</dbReference>
<dbReference type="InterPro" id="IPR025649">
    <property type="entry name" value="DUF4360"/>
</dbReference>
<dbReference type="AlphaFoldDB" id="A0A388KJW2"/>
<dbReference type="EMBL" id="BFEA01000129">
    <property type="protein sequence ID" value="GBG70327.1"/>
    <property type="molecule type" value="Genomic_DNA"/>
</dbReference>
<accession>A0A388KJW2</accession>
<dbReference type="OrthoDB" id="152248at2759"/>
<reference evidence="1 2" key="1">
    <citation type="journal article" date="2018" name="Cell">
        <title>The Chara Genome: Secondary Complexity and Implications for Plant Terrestrialization.</title>
        <authorList>
            <person name="Nishiyama T."/>
            <person name="Sakayama H."/>
            <person name="Vries J.D."/>
            <person name="Buschmann H."/>
            <person name="Saint-Marcoux D."/>
            <person name="Ullrich K.K."/>
            <person name="Haas F.B."/>
            <person name="Vanderstraeten L."/>
            <person name="Becker D."/>
            <person name="Lang D."/>
            <person name="Vosolsobe S."/>
            <person name="Rombauts S."/>
            <person name="Wilhelmsson P.K.I."/>
            <person name="Janitza P."/>
            <person name="Kern R."/>
            <person name="Heyl A."/>
            <person name="Rumpler F."/>
            <person name="Villalobos L.I.A.C."/>
            <person name="Clay J.M."/>
            <person name="Skokan R."/>
            <person name="Toyoda A."/>
            <person name="Suzuki Y."/>
            <person name="Kagoshima H."/>
            <person name="Schijlen E."/>
            <person name="Tajeshwar N."/>
            <person name="Catarino B."/>
            <person name="Hetherington A.J."/>
            <person name="Saltykova A."/>
            <person name="Bonnot C."/>
            <person name="Breuninger H."/>
            <person name="Symeonidi A."/>
            <person name="Radhakrishnan G.V."/>
            <person name="Van Nieuwerburgh F."/>
            <person name="Deforce D."/>
            <person name="Chang C."/>
            <person name="Karol K.G."/>
            <person name="Hedrich R."/>
            <person name="Ulvskov P."/>
            <person name="Glockner G."/>
            <person name="Delwiche C.F."/>
            <person name="Petrasek J."/>
            <person name="Van de Peer Y."/>
            <person name="Friml J."/>
            <person name="Beilby M."/>
            <person name="Dolan L."/>
            <person name="Kohara Y."/>
            <person name="Sugano S."/>
            <person name="Fujiyama A."/>
            <person name="Delaux P.-M."/>
            <person name="Quint M."/>
            <person name="TheiBen G."/>
            <person name="Hagemann M."/>
            <person name="Harholt J."/>
            <person name="Dunand C."/>
            <person name="Zachgo S."/>
            <person name="Langdale J."/>
            <person name="Maumus F."/>
            <person name="Straeten D.V.D."/>
            <person name="Gould S.B."/>
            <person name="Rensing S.A."/>
        </authorList>
    </citation>
    <scope>NUCLEOTIDE SEQUENCE [LARGE SCALE GENOMIC DNA]</scope>
    <source>
        <strain evidence="1 2">S276</strain>
    </source>
</reference>
<dbReference type="PANTHER" id="PTHR38847:SF1">
    <property type="entry name" value="PSEUDOURIDINE SYNTHASE RSUA_RLUA-LIKE DOMAIN-CONTAINING PROTEIN"/>
    <property type="match status" value="1"/>
</dbReference>
<organism evidence="1 2">
    <name type="scientific">Chara braunii</name>
    <name type="common">Braun's stonewort</name>
    <dbReference type="NCBI Taxonomy" id="69332"/>
    <lineage>
        <taxon>Eukaryota</taxon>
        <taxon>Viridiplantae</taxon>
        <taxon>Streptophyta</taxon>
        <taxon>Charophyceae</taxon>
        <taxon>Charales</taxon>
        <taxon>Characeae</taxon>
        <taxon>Chara</taxon>
    </lineage>
</organism>
<dbReference type="Pfam" id="PF14273">
    <property type="entry name" value="DUF4360"/>
    <property type="match status" value="1"/>
</dbReference>
<dbReference type="PANTHER" id="PTHR38847">
    <property type="match status" value="1"/>
</dbReference>
<gene>
    <name evidence="1" type="ORF">CBR_g6455</name>
</gene>
<comment type="caution">
    <text evidence="1">The sequence shown here is derived from an EMBL/GenBank/DDBJ whole genome shotgun (WGS) entry which is preliminary data.</text>
</comment>
<protein>
    <recommendedName>
        <fullName evidence="3">DUF4360 domain-containing protein</fullName>
    </recommendedName>
</protein>
<proteinExistence type="predicted"/>
<dbReference type="Proteomes" id="UP000265515">
    <property type="component" value="Unassembled WGS sequence"/>
</dbReference>
<dbReference type="STRING" id="69332.A0A388KJW2"/>
<name>A0A388KJW2_CHABU</name>
<keyword evidence="2" id="KW-1185">Reference proteome</keyword>
<evidence type="ECO:0000313" key="1">
    <source>
        <dbReference type="EMBL" id="GBG70327.1"/>
    </source>
</evidence>
<sequence>MQSACPGQVSAIQPPPGSVKINDFSYAGSGCPPGSVELVMSDDGNAMTLKFTKHRATTYESAAHRKRTCTASVGLSYPPEFAVGVGSVSVKGSARLDGGVSGSIKASYYFSGQGGTASSTQVMKGPSEESFEYSDSFGPVYSKCGTEPKLSIVTEIKVKPGRATKGGGFIRLESTPQNLDLIWMRC</sequence>
<evidence type="ECO:0000313" key="2">
    <source>
        <dbReference type="Proteomes" id="UP000265515"/>
    </source>
</evidence>
<evidence type="ECO:0008006" key="3">
    <source>
        <dbReference type="Google" id="ProtNLM"/>
    </source>
</evidence>